<organism evidence="3 4">
    <name type="scientific">Bacillus thermozeamaize</name>
    <dbReference type="NCBI Taxonomy" id="230954"/>
    <lineage>
        <taxon>Bacteria</taxon>
        <taxon>Bacillati</taxon>
        <taxon>Bacillota</taxon>
        <taxon>Bacilli</taxon>
        <taxon>Bacillales</taxon>
        <taxon>Bacillaceae</taxon>
        <taxon>Bacillus</taxon>
    </lineage>
</organism>
<dbReference type="EMBL" id="LZRT01000056">
    <property type="protein sequence ID" value="OUM88849.1"/>
    <property type="molecule type" value="Genomic_DNA"/>
</dbReference>
<dbReference type="PROSITE" id="PS51186">
    <property type="entry name" value="GNAT"/>
    <property type="match status" value="1"/>
</dbReference>
<dbReference type="GO" id="GO:0019152">
    <property type="term" value="F:acetoin dehydrogenase (NAD+) activity"/>
    <property type="evidence" value="ECO:0007669"/>
    <property type="project" value="InterPro"/>
</dbReference>
<comment type="subunit">
    <text evidence="1">Monomer.</text>
</comment>
<evidence type="ECO:0000259" key="2">
    <source>
        <dbReference type="PROSITE" id="PS51186"/>
    </source>
</evidence>
<comment type="pathway">
    <text evidence="1">Ketone degradation; acetoin degradation.</text>
</comment>
<dbReference type="Pfam" id="PF00583">
    <property type="entry name" value="Acetyltransf_1"/>
    <property type="match status" value="1"/>
</dbReference>
<dbReference type="CDD" id="cd04301">
    <property type="entry name" value="NAT_SF"/>
    <property type="match status" value="1"/>
</dbReference>
<comment type="similarity">
    <text evidence="1">Belongs to the acetyltransferase family.</text>
</comment>
<evidence type="ECO:0000256" key="1">
    <source>
        <dbReference type="PIRNR" id="PIRNR021278"/>
    </source>
</evidence>
<dbReference type="GO" id="GO:0016747">
    <property type="term" value="F:acyltransferase activity, transferring groups other than amino-acyl groups"/>
    <property type="evidence" value="ECO:0007669"/>
    <property type="project" value="InterPro"/>
</dbReference>
<gene>
    <name evidence="3" type="ORF">BAA01_14475</name>
</gene>
<dbReference type="InterPro" id="IPR016181">
    <property type="entry name" value="Acyl_CoA_acyltransferase"/>
</dbReference>
<proteinExistence type="inferred from homology"/>
<feature type="domain" description="N-acetyltransferase" evidence="2">
    <location>
        <begin position="20"/>
        <end position="193"/>
    </location>
</feature>
<dbReference type="AlphaFoldDB" id="A0A1Y3PWV6"/>
<keyword evidence="1" id="KW-0006">Acetoin catabolism</keyword>
<reference evidence="4" key="1">
    <citation type="submission" date="2016-06" db="EMBL/GenBank/DDBJ databases">
        <authorList>
            <person name="Nascimento L."/>
            <person name="Pereira R.V."/>
            <person name="Martins L.F."/>
            <person name="Quaggio R.B."/>
            <person name="Silva A.M."/>
            <person name="Setubal J.C."/>
        </authorList>
    </citation>
    <scope>NUCLEOTIDE SEQUENCE [LARGE SCALE GENOMIC DNA]</scope>
</reference>
<dbReference type="UniPathway" id="UPA00040"/>
<sequence>MKHVKQYHSMPFVTPNGEELLIEGPVPPETVARYPLHEECDAFRIPEKQHQALIEIAGFEEARIILAHNETVTVGYVTFLYPDPLESWSDGHMEDLLELGAIEIAPAYRKGGLAKALLKVAFMDPHMENYIVFTTEYCWHWDLKRTGLSVWEYRKVMEKVMNSAGLEWMATDDPEICSHPANALMVRIGKQVPQSSIEAFDRLRLRRRYMY</sequence>
<name>A0A1Y3PWV6_9BACI</name>
<accession>A0A1Y3PWV6</accession>
<dbReference type="GO" id="GO:0045150">
    <property type="term" value="P:acetoin catabolic process"/>
    <property type="evidence" value="ECO:0007669"/>
    <property type="project" value="UniProtKB-UniPathway"/>
</dbReference>
<dbReference type="Gene3D" id="3.40.630.30">
    <property type="match status" value="1"/>
</dbReference>
<evidence type="ECO:0000313" key="3">
    <source>
        <dbReference type="EMBL" id="OUM88849.1"/>
    </source>
</evidence>
<dbReference type="SUPFAM" id="SSF55729">
    <property type="entry name" value="Acyl-CoA N-acyltransferases (Nat)"/>
    <property type="match status" value="1"/>
</dbReference>
<keyword evidence="1" id="KW-0808">Transferase</keyword>
<evidence type="ECO:0000313" key="4">
    <source>
        <dbReference type="Proteomes" id="UP000196475"/>
    </source>
</evidence>
<protein>
    <recommendedName>
        <fullName evidence="1">Acetoin utilization protein AcuA</fullName>
        <ecNumber evidence="1">2.3.1.-</ecNumber>
    </recommendedName>
    <alternativeName>
        <fullName evidence="1">Protein acetyltransferase AcuA</fullName>
    </alternativeName>
</protein>
<dbReference type="InterPro" id="IPR024699">
    <property type="entry name" value="AcuA"/>
</dbReference>
<dbReference type="PIRSF" id="PIRSF021278">
    <property type="entry name" value="AcuA"/>
    <property type="match status" value="1"/>
</dbReference>
<dbReference type="Proteomes" id="UP000196475">
    <property type="component" value="Unassembled WGS sequence"/>
</dbReference>
<comment type="caution">
    <text evidence="3">The sequence shown here is derived from an EMBL/GenBank/DDBJ whole genome shotgun (WGS) entry which is preliminary data.</text>
</comment>
<keyword evidence="1" id="KW-0012">Acyltransferase</keyword>
<comment type="function">
    <text evidence="1">Part of the acuABC operon, which is possibly involved in the breakdown of acetoin and butanediol. Acts as an acetyltransferase inactivating acetyl-CoA synthetase AcsA via acetylation at a Lys residue.</text>
</comment>
<dbReference type="EC" id="2.3.1.-" evidence="1"/>
<dbReference type="InterPro" id="IPR000182">
    <property type="entry name" value="GNAT_dom"/>
</dbReference>